<keyword evidence="1" id="KW-0255">Endonuclease</keyword>
<evidence type="ECO:0000313" key="2">
    <source>
        <dbReference type="Proteomes" id="UP000184327"/>
    </source>
</evidence>
<dbReference type="AlphaFoldDB" id="A0A1M4VPM4"/>
<reference evidence="1 2" key="1">
    <citation type="submission" date="2016-11" db="EMBL/GenBank/DDBJ databases">
        <authorList>
            <person name="Jaros S."/>
            <person name="Januszkiewicz K."/>
            <person name="Wedrychowicz H."/>
        </authorList>
    </citation>
    <scope>NUCLEOTIDE SEQUENCE [LARGE SCALE GENOMIC DNA]</scope>
    <source>
        <strain evidence="1 2">DSM 16112</strain>
    </source>
</reference>
<gene>
    <name evidence="1" type="ORF">SAMN02745117_00692</name>
</gene>
<dbReference type="GO" id="GO:0004519">
    <property type="term" value="F:endonuclease activity"/>
    <property type="evidence" value="ECO:0007669"/>
    <property type="project" value="UniProtKB-KW"/>
</dbReference>
<keyword evidence="1" id="KW-0378">Hydrolase</keyword>
<dbReference type="InterPro" id="IPR019069">
    <property type="entry name" value="Restrct_endonuc_II_ScaI"/>
</dbReference>
<dbReference type="EMBL" id="FQUZ01000006">
    <property type="protein sequence ID" value="SHE70793.1"/>
    <property type="molecule type" value="Genomic_DNA"/>
</dbReference>
<organism evidence="1 2">
    <name type="scientific">Lampropedia hyalina DSM 16112</name>
    <dbReference type="NCBI Taxonomy" id="1122156"/>
    <lineage>
        <taxon>Bacteria</taxon>
        <taxon>Pseudomonadati</taxon>
        <taxon>Pseudomonadota</taxon>
        <taxon>Betaproteobacteria</taxon>
        <taxon>Burkholderiales</taxon>
        <taxon>Comamonadaceae</taxon>
        <taxon>Lampropedia</taxon>
    </lineage>
</organism>
<evidence type="ECO:0000313" key="1">
    <source>
        <dbReference type="EMBL" id="SHE70793.1"/>
    </source>
</evidence>
<dbReference type="Proteomes" id="UP000184327">
    <property type="component" value="Unassembled WGS sequence"/>
</dbReference>
<sequence length="250" mass="27432">MASPYLGAPVQQWAGITQQLVQQHPLTPDLILDAAMLSWTRLWNTWVGDTAVGFPIAEIDPPATVIGYMFEKLFAKELAVRLPGAWRGGVGSEKDLHCIQNDSLSVEMKASGQLGYKIYGNRSYGQVLENADAAKKDKSGYYITVNFYGQTLTLLRFGWIDSSDWQAQKSPTGQMAGLPPEVYLHKLMPIVGPYMLNGPVQLLDGVGAKAAEELSAGGVNTIGDLIRVANLPLKYQKLQVIARQQYQGLY</sequence>
<protein>
    <submittedName>
        <fullName evidence="1">ScaI restriction endonuclease</fullName>
    </submittedName>
</protein>
<keyword evidence="1" id="KW-0540">Nuclease</keyword>
<accession>A0A1M4VPM4</accession>
<name>A0A1M4VPM4_9BURK</name>
<keyword evidence="2" id="KW-1185">Reference proteome</keyword>
<dbReference type="Gene3D" id="1.10.150.20">
    <property type="entry name" value="5' to 3' exonuclease, C-terminal subdomain"/>
    <property type="match status" value="1"/>
</dbReference>
<dbReference type="Pfam" id="PF09569">
    <property type="entry name" value="RE_ScaI"/>
    <property type="match status" value="1"/>
</dbReference>
<dbReference type="OrthoDB" id="9149263at2"/>
<proteinExistence type="predicted"/>
<dbReference type="RefSeq" id="WP_073354711.1">
    <property type="nucleotide sequence ID" value="NZ_FQUZ01000006.1"/>
</dbReference>